<accession>A0A9Q0N8L0</accession>
<keyword evidence="1" id="KW-0472">Membrane</keyword>
<keyword evidence="1" id="KW-0812">Transmembrane</keyword>
<dbReference type="EMBL" id="WJQU01000001">
    <property type="protein sequence ID" value="KAJ6645614.1"/>
    <property type="molecule type" value="Genomic_DNA"/>
</dbReference>
<organism evidence="2 3">
    <name type="scientific">Pseudolycoriella hygida</name>
    <dbReference type="NCBI Taxonomy" id="35572"/>
    <lineage>
        <taxon>Eukaryota</taxon>
        <taxon>Metazoa</taxon>
        <taxon>Ecdysozoa</taxon>
        <taxon>Arthropoda</taxon>
        <taxon>Hexapoda</taxon>
        <taxon>Insecta</taxon>
        <taxon>Pterygota</taxon>
        <taxon>Neoptera</taxon>
        <taxon>Endopterygota</taxon>
        <taxon>Diptera</taxon>
        <taxon>Nematocera</taxon>
        <taxon>Sciaroidea</taxon>
        <taxon>Sciaridae</taxon>
        <taxon>Pseudolycoriella</taxon>
    </lineage>
</organism>
<evidence type="ECO:0000313" key="2">
    <source>
        <dbReference type="EMBL" id="KAJ6645614.1"/>
    </source>
</evidence>
<keyword evidence="1" id="KW-1133">Transmembrane helix</keyword>
<protein>
    <submittedName>
        <fullName evidence="2">Uncharacterized protein</fullName>
    </submittedName>
</protein>
<sequence length="114" mass="12572">MAFRRLKHDLLLPDKINAEVVKQSQQLQETHENVAILQELSVVADNLLEMTKVQNQSKSSAKGVFHQMLLTSAVLIMAAGCGMPIGFSAVILPQLYNSSDDLQMDLDVGSWFGN</sequence>
<dbReference type="Proteomes" id="UP001151699">
    <property type="component" value="Chromosome A"/>
</dbReference>
<dbReference type="AlphaFoldDB" id="A0A9Q0N8L0"/>
<proteinExistence type="predicted"/>
<name>A0A9Q0N8L0_9DIPT</name>
<reference evidence="2" key="1">
    <citation type="submission" date="2022-07" db="EMBL/GenBank/DDBJ databases">
        <authorList>
            <person name="Trinca V."/>
            <person name="Uliana J.V.C."/>
            <person name="Torres T.T."/>
            <person name="Ward R.J."/>
            <person name="Monesi N."/>
        </authorList>
    </citation>
    <scope>NUCLEOTIDE SEQUENCE</scope>
    <source>
        <strain evidence="2">HSMRA1968</strain>
        <tissue evidence="2">Whole embryos</tissue>
    </source>
</reference>
<gene>
    <name evidence="2" type="ORF">Bhyg_00821</name>
</gene>
<keyword evidence="3" id="KW-1185">Reference proteome</keyword>
<evidence type="ECO:0000313" key="3">
    <source>
        <dbReference type="Proteomes" id="UP001151699"/>
    </source>
</evidence>
<evidence type="ECO:0000256" key="1">
    <source>
        <dbReference type="SAM" id="Phobius"/>
    </source>
</evidence>
<comment type="caution">
    <text evidence="2">The sequence shown here is derived from an EMBL/GenBank/DDBJ whole genome shotgun (WGS) entry which is preliminary data.</text>
</comment>
<feature type="transmembrane region" description="Helical" evidence="1">
    <location>
        <begin position="68"/>
        <end position="92"/>
    </location>
</feature>
<dbReference type="OrthoDB" id="6612291at2759"/>